<organism evidence="1 2">
    <name type="scientific">Paramuricea clavata</name>
    <name type="common">Red gorgonian</name>
    <name type="synonym">Violescent sea-whip</name>
    <dbReference type="NCBI Taxonomy" id="317549"/>
    <lineage>
        <taxon>Eukaryota</taxon>
        <taxon>Metazoa</taxon>
        <taxon>Cnidaria</taxon>
        <taxon>Anthozoa</taxon>
        <taxon>Octocorallia</taxon>
        <taxon>Malacalcyonacea</taxon>
        <taxon>Plexauridae</taxon>
        <taxon>Paramuricea</taxon>
    </lineage>
</organism>
<gene>
    <name evidence="1" type="ORF">PACLA_8A061608</name>
</gene>
<sequence>ENINQLLGKFYTTKGRYAVECPDKERALKPEFSNSPTVKIIQFIGHKHTGCNKPLLLEEIIVARKYIREITVERARKLKGFWSSFYTWKTNKWPNGISPEDCNILHHEDRISYQEE</sequence>
<evidence type="ECO:0000313" key="1">
    <source>
        <dbReference type="EMBL" id="CAB4040279.1"/>
    </source>
</evidence>
<reference evidence="1" key="1">
    <citation type="submission" date="2020-04" db="EMBL/GenBank/DDBJ databases">
        <authorList>
            <person name="Alioto T."/>
            <person name="Alioto T."/>
            <person name="Gomez Garrido J."/>
        </authorList>
    </citation>
    <scope>NUCLEOTIDE SEQUENCE</scope>
    <source>
        <strain evidence="1">A484AB</strain>
    </source>
</reference>
<comment type="caution">
    <text evidence="1">The sequence shown here is derived from an EMBL/GenBank/DDBJ whole genome shotgun (WGS) entry which is preliminary data.</text>
</comment>
<accession>A0A6S7LRX9</accession>
<feature type="non-terminal residue" evidence="1">
    <location>
        <position position="116"/>
    </location>
</feature>
<dbReference type="Proteomes" id="UP001152795">
    <property type="component" value="Unassembled WGS sequence"/>
</dbReference>
<keyword evidence="2" id="KW-1185">Reference proteome</keyword>
<dbReference type="EMBL" id="CACRXK020026562">
    <property type="protein sequence ID" value="CAB4040279.1"/>
    <property type="molecule type" value="Genomic_DNA"/>
</dbReference>
<proteinExistence type="predicted"/>
<dbReference type="AlphaFoldDB" id="A0A6S7LRX9"/>
<protein>
    <submittedName>
        <fullName evidence="1">Uncharacterized protein</fullName>
    </submittedName>
</protein>
<name>A0A6S7LRX9_PARCT</name>
<evidence type="ECO:0000313" key="2">
    <source>
        <dbReference type="Proteomes" id="UP001152795"/>
    </source>
</evidence>